<evidence type="ECO:0000313" key="3">
    <source>
        <dbReference type="EMBL" id="SDN05367.1"/>
    </source>
</evidence>
<accession>A0A1G9Y8M1</accession>
<proteinExistence type="predicted"/>
<evidence type="ECO:0000256" key="1">
    <source>
        <dbReference type="SAM" id="MobiDB-lite"/>
    </source>
</evidence>
<evidence type="ECO:0000256" key="2">
    <source>
        <dbReference type="SAM" id="SignalP"/>
    </source>
</evidence>
<dbReference type="AlphaFoldDB" id="A0A1G9Y8M1"/>
<dbReference type="EMBL" id="FNGS01000012">
    <property type="protein sequence ID" value="SDN05367.1"/>
    <property type="molecule type" value="Genomic_DNA"/>
</dbReference>
<feature type="region of interest" description="Disordered" evidence="1">
    <location>
        <begin position="132"/>
        <end position="159"/>
    </location>
</feature>
<feature type="signal peptide" evidence="2">
    <location>
        <begin position="1"/>
        <end position="18"/>
    </location>
</feature>
<reference evidence="3 4" key="1">
    <citation type="submission" date="2016-10" db="EMBL/GenBank/DDBJ databases">
        <authorList>
            <person name="de Groot N.N."/>
        </authorList>
    </citation>
    <scope>NUCLEOTIDE SEQUENCE [LARGE SCALE GENOMIC DNA]</scope>
    <source>
        <strain evidence="3 4">DSM 21668</strain>
    </source>
</reference>
<feature type="compositionally biased region" description="Basic and acidic residues" evidence="1">
    <location>
        <begin position="144"/>
        <end position="157"/>
    </location>
</feature>
<organism evidence="3 4">
    <name type="scientific">Siphonobacter aquaeclarae</name>
    <dbReference type="NCBI Taxonomy" id="563176"/>
    <lineage>
        <taxon>Bacteria</taxon>
        <taxon>Pseudomonadati</taxon>
        <taxon>Bacteroidota</taxon>
        <taxon>Cytophagia</taxon>
        <taxon>Cytophagales</taxon>
        <taxon>Cytophagaceae</taxon>
        <taxon>Siphonobacter</taxon>
    </lineage>
</organism>
<gene>
    <name evidence="3" type="ORF">SAMN04488090_4858</name>
</gene>
<sequence>MRKNLLFCCLMAATPLFAQRVDLDRFRVDVTYQQLPREPVSPDKRTYETEVKIGNRLTPSITESTVRDAIHLDGWKRVSDSPTVRASLNLEDVTEKEARLESRTESSKDKDGRSVSTTYYTMVVTYLVSGQLSISGPRSPEPVSARDQEEQRKKEEAVSTNRFLKNATISKPADAPSGPVVQRLSETLTVRTEESTDSRRVSKYFEDNRKAMLQTQVREFTNRSLTRINGLLNRTYGYVPVKESESLWILDAKNDEGAAQIEAIQAVKAIFSEMRADQSIENIKANLQPLIAYFESLKTKYTAPDKAGRKMRYSAFYNLAKIYLLTDQPEKAIQEAEGLIANDYDTGDGKSLKRAAEELLADFQRAQTRSRHQPTLL</sequence>
<keyword evidence="4" id="KW-1185">Reference proteome</keyword>
<feature type="chain" id="PRO_5011684420" description="Tetratricopeptide repeat protein" evidence="2">
    <location>
        <begin position="19"/>
        <end position="377"/>
    </location>
</feature>
<protein>
    <recommendedName>
        <fullName evidence="5">Tetratricopeptide repeat protein</fullName>
    </recommendedName>
</protein>
<keyword evidence="2" id="KW-0732">Signal</keyword>
<dbReference type="Proteomes" id="UP000198901">
    <property type="component" value="Unassembled WGS sequence"/>
</dbReference>
<evidence type="ECO:0000313" key="4">
    <source>
        <dbReference type="Proteomes" id="UP000198901"/>
    </source>
</evidence>
<evidence type="ECO:0008006" key="5">
    <source>
        <dbReference type="Google" id="ProtNLM"/>
    </source>
</evidence>
<name>A0A1G9Y8M1_9BACT</name>
<dbReference type="OrthoDB" id="997414at2"/>